<dbReference type="Proteomes" id="UP000735302">
    <property type="component" value="Unassembled WGS sequence"/>
</dbReference>
<accession>A0AAV3ZQF2</accession>
<organism evidence="1 2">
    <name type="scientific">Plakobranchus ocellatus</name>
    <dbReference type="NCBI Taxonomy" id="259542"/>
    <lineage>
        <taxon>Eukaryota</taxon>
        <taxon>Metazoa</taxon>
        <taxon>Spiralia</taxon>
        <taxon>Lophotrochozoa</taxon>
        <taxon>Mollusca</taxon>
        <taxon>Gastropoda</taxon>
        <taxon>Heterobranchia</taxon>
        <taxon>Euthyneura</taxon>
        <taxon>Panpulmonata</taxon>
        <taxon>Sacoglossa</taxon>
        <taxon>Placobranchoidea</taxon>
        <taxon>Plakobranchidae</taxon>
        <taxon>Plakobranchus</taxon>
    </lineage>
</organism>
<reference evidence="1 2" key="1">
    <citation type="journal article" date="2021" name="Elife">
        <title>Chloroplast acquisition without the gene transfer in kleptoplastic sea slugs, Plakobranchus ocellatus.</title>
        <authorList>
            <person name="Maeda T."/>
            <person name="Takahashi S."/>
            <person name="Yoshida T."/>
            <person name="Shimamura S."/>
            <person name="Takaki Y."/>
            <person name="Nagai Y."/>
            <person name="Toyoda A."/>
            <person name="Suzuki Y."/>
            <person name="Arimoto A."/>
            <person name="Ishii H."/>
            <person name="Satoh N."/>
            <person name="Nishiyama T."/>
            <person name="Hasebe M."/>
            <person name="Maruyama T."/>
            <person name="Minagawa J."/>
            <person name="Obokata J."/>
            <person name="Shigenobu S."/>
        </authorList>
    </citation>
    <scope>NUCLEOTIDE SEQUENCE [LARGE SCALE GENOMIC DNA]</scope>
</reference>
<proteinExistence type="predicted"/>
<gene>
    <name evidence="1" type="ORF">PoB_002387000</name>
</gene>
<protein>
    <submittedName>
        <fullName evidence="1">Uncharacterized protein</fullName>
    </submittedName>
</protein>
<dbReference type="AlphaFoldDB" id="A0AAV3ZQF2"/>
<evidence type="ECO:0000313" key="2">
    <source>
        <dbReference type="Proteomes" id="UP000735302"/>
    </source>
</evidence>
<evidence type="ECO:0000313" key="1">
    <source>
        <dbReference type="EMBL" id="GFN97364.1"/>
    </source>
</evidence>
<sequence>MKFSSLELSIPAQSQARVHYRLLWHPPIMLSSLISLLSLHLDLLQKEQSIPFSQFGMSPHLSLEQLRFPEDGCEIFYAYNVQRAQAGLCQYTIFTYEADINHWGLKKKLKYNWGFVVFYFFHEHILLICALRDD</sequence>
<dbReference type="EMBL" id="BLXT01002742">
    <property type="protein sequence ID" value="GFN97364.1"/>
    <property type="molecule type" value="Genomic_DNA"/>
</dbReference>
<name>A0AAV3ZQF2_9GAST</name>
<comment type="caution">
    <text evidence="1">The sequence shown here is derived from an EMBL/GenBank/DDBJ whole genome shotgun (WGS) entry which is preliminary data.</text>
</comment>
<keyword evidence="2" id="KW-1185">Reference proteome</keyword>